<dbReference type="Proteomes" id="UP000824017">
    <property type="component" value="Unassembled WGS sequence"/>
</dbReference>
<accession>A0A9D2IKB6</accession>
<reference evidence="2" key="1">
    <citation type="journal article" date="2021" name="PeerJ">
        <title>Extensive microbial diversity within the chicken gut microbiome revealed by metagenomics and culture.</title>
        <authorList>
            <person name="Gilroy R."/>
            <person name="Ravi A."/>
            <person name="Getino M."/>
            <person name="Pursley I."/>
            <person name="Horton D.L."/>
            <person name="Alikhan N.F."/>
            <person name="Baker D."/>
            <person name="Gharbi K."/>
            <person name="Hall N."/>
            <person name="Watson M."/>
            <person name="Adriaenssens E.M."/>
            <person name="Foster-Nyarko E."/>
            <person name="Jarju S."/>
            <person name="Secka A."/>
            <person name="Antonio M."/>
            <person name="Oren A."/>
            <person name="Chaudhuri R.R."/>
            <person name="La Ragione R."/>
            <person name="Hildebrand F."/>
            <person name="Pallen M.J."/>
        </authorList>
    </citation>
    <scope>NUCLEOTIDE SEQUENCE</scope>
    <source>
        <strain evidence="2">ChiGjej1B1-13045</strain>
    </source>
</reference>
<organism evidence="2 3">
    <name type="scientific">Candidatus Mediterraneibacter stercorigallinarum</name>
    <dbReference type="NCBI Taxonomy" id="2838686"/>
    <lineage>
        <taxon>Bacteria</taxon>
        <taxon>Bacillati</taxon>
        <taxon>Bacillota</taxon>
        <taxon>Clostridia</taxon>
        <taxon>Lachnospirales</taxon>
        <taxon>Lachnospiraceae</taxon>
        <taxon>Mediterraneibacter</taxon>
    </lineage>
</organism>
<keyword evidence="1" id="KW-0472">Membrane</keyword>
<protein>
    <submittedName>
        <fullName evidence="2">Uncharacterized protein</fullName>
    </submittedName>
</protein>
<dbReference type="AlphaFoldDB" id="A0A9D2IKB6"/>
<name>A0A9D2IKB6_9FIRM</name>
<reference evidence="2" key="2">
    <citation type="submission" date="2021-04" db="EMBL/GenBank/DDBJ databases">
        <authorList>
            <person name="Gilroy R."/>
        </authorList>
    </citation>
    <scope>NUCLEOTIDE SEQUENCE</scope>
    <source>
        <strain evidence="2">ChiGjej1B1-13045</strain>
    </source>
</reference>
<dbReference type="EMBL" id="DXCD01000259">
    <property type="protein sequence ID" value="HIZ14248.1"/>
    <property type="molecule type" value="Genomic_DNA"/>
</dbReference>
<evidence type="ECO:0000313" key="3">
    <source>
        <dbReference type="Proteomes" id="UP000824017"/>
    </source>
</evidence>
<gene>
    <name evidence="2" type="ORF">H9817_10030</name>
</gene>
<evidence type="ECO:0000313" key="2">
    <source>
        <dbReference type="EMBL" id="HIZ14248.1"/>
    </source>
</evidence>
<sequence length="99" mass="11328">MTGINELLDETATKIYDNGEEMAFEYSQEEGTLTFTLEKGWHNIGIALSDTAGNINNIQERINIHIGYFWLWIILFSCIVPAAVTAGAVLIYRYRRRIQ</sequence>
<proteinExistence type="predicted"/>
<evidence type="ECO:0000256" key="1">
    <source>
        <dbReference type="SAM" id="Phobius"/>
    </source>
</evidence>
<comment type="caution">
    <text evidence="2">The sequence shown here is derived from an EMBL/GenBank/DDBJ whole genome shotgun (WGS) entry which is preliminary data.</text>
</comment>
<keyword evidence="1" id="KW-0812">Transmembrane</keyword>
<feature type="transmembrane region" description="Helical" evidence="1">
    <location>
        <begin position="69"/>
        <end position="92"/>
    </location>
</feature>
<keyword evidence="1" id="KW-1133">Transmembrane helix</keyword>